<keyword evidence="7 8" id="KW-0694">RNA-binding</keyword>
<keyword evidence="3" id="KW-0548">Nucleotidyltransferase</keyword>
<dbReference type="InterPro" id="IPR043519">
    <property type="entry name" value="NT_sf"/>
</dbReference>
<dbReference type="GO" id="GO:0000166">
    <property type="term" value="F:nucleotide binding"/>
    <property type="evidence" value="ECO:0007669"/>
    <property type="project" value="UniProtKB-KW"/>
</dbReference>
<dbReference type="Proteomes" id="UP000051096">
    <property type="component" value="Unassembled WGS sequence"/>
</dbReference>
<dbReference type="GO" id="GO:0016779">
    <property type="term" value="F:nucleotidyltransferase activity"/>
    <property type="evidence" value="ECO:0007669"/>
    <property type="project" value="UniProtKB-KW"/>
</dbReference>
<keyword evidence="6" id="KW-0460">Magnesium</keyword>
<evidence type="ECO:0000256" key="6">
    <source>
        <dbReference type="ARBA" id="ARBA00022842"/>
    </source>
</evidence>
<accession>A0A0S8G5S8</accession>
<keyword evidence="5" id="KW-0547">Nucleotide-binding</keyword>
<dbReference type="Gene3D" id="3.30.460.10">
    <property type="entry name" value="Beta Polymerase, domain 2"/>
    <property type="match status" value="1"/>
</dbReference>
<dbReference type="AlphaFoldDB" id="A0A0S8G5S8"/>
<dbReference type="Pfam" id="PF01743">
    <property type="entry name" value="PolyA_pol"/>
    <property type="match status" value="1"/>
</dbReference>
<keyword evidence="2" id="KW-0819">tRNA processing</keyword>
<name>A0A0S8G5S8_UNCW3</name>
<reference evidence="10 11" key="1">
    <citation type="journal article" date="2015" name="Microbiome">
        <title>Genomic resolution of linkages in carbon, nitrogen, and sulfur cycling among widespread estuary sediment bacteria.</title>
        <authorList>
            <person name="Baker B.J."/>
            <person name="Lazar C.S."/>
            <person name="Teske A.P."/>
            <person name="Dick G.J."/>
        </authorList>
    </citation>
    <scope>NUCLEOTIDE SEQUENCE [LARGE SCALE GENOMIC DNA]</scope>
    <source>
        <strain evidence="10">SM23_60</strain>
    </source>
</reference>
<dbReference type="GO" id="GO:0008033">
    <property type="term" value="P:tRNA processing"/>
    <property type="evidence" value="ECO:0007669"/>
    <property type="project" value="UniProtKB-KW"/>
</dbReference>
<feature type="domain" description="Poly A polymerase head" evidence="9">
    <location>
        <begin position="29"/>
        <end position="73"/>
    </location>
</feature>
<protein>
    <recommendedName>
        <fullName evidence="9">Poly A polymerase head domain-containing protein</fullName>
    </recommendedName>
</protein>
<dbReference type="PANTHER" id="PTHR47545">
    <property type="entry name" value="MULTIFUNCTIONAL CCA PROTEIN"/>
    <property type="match status" value="1"/>
</dbReference>
<dbReference type="InterPro" id="IPR002646">
    <property type="entry name" value="PolA_pol_head_dom"/>
</dbReference>
<dbReference type="GO" id="GO:0046872">
    <property type="term" value="F:metal ion binding"/>
    <property type="evidence" value="ECO:0007669"/>
    <property type="project" value="UniProtKB-KW"/>
</dbReference>
<evidence type="ECO:0000256" key="3">
    <source>
        <dbReference type="ARBA" id="ARBA00022695"/>
    </source>
</evidence>
<dbReference type="InterPro" id="IPR050124">
    <property type="entry name" value="tRNA_CCA-adding_enzyme"/>
</dbReference>
<dbReference type="GO" id="GO:0003723">
    <property type="term" value="F:RNA binding"/>
    <property type="evidence" value="ECO:0007669"/>
    <property type="project" value="UniProtKB-KW"/>
</dbReference>
<evidence type="ECO:0000256" key="7">
    <source>
        <dbReference type="ARBA" id="ARBA00022884"/>
    </source>
</evidence>
<comment type="similarity">
    <text evidence="8">Belongs to the tRNA nucleotidyltransferase/poly(A) polymerase family.</text>
</comment>
<evidence type="ECO:0000259" key="9">
    <source>
        <dbReference type="Pfam" id="PF01743"/>
    </source>
</evidence>
<evidence type="ECO:0000313" key="10">
    <source>
        <dbReference type="EMBL" id="KPK68309.1"/>
    </source>
</evidence>
<evidence type="ECO:0000256" key="4">
    <source>
        <dbReference type="ARBA" id="ARBA00022723"/>
    </source>
</evidence>
<proteinExistence type="inferred from homology"/>
<evidence type="ECO:0000256" key="8">
    <source>
        <dbReference type="RuleBase" id="RU003953"/>
    </source>
</evidence>
<keyword evidence="1 8" id="KW-0808">Transferase</keyword>
<organism evidence="10 11">
    <name type="scientific">candidate division WOR_3 bacterium SM23_60</name>
    <dbReference type="NCBI Taxonomy" id="1703780"/>
    <lineage>
        <taxon>Bacteria</taxon>
        <taxon>Bacteria division WOR-3</taxon>
    </lineage>
</organism>
<evidence type="ECO:0000256" key="5">
    <source>
        <dbReference type="ARBA" id="ARBA00022741"/>
    </source>
</evidence>
<sequence length="95" mass="10539">MKCIDSLKDFVAHSDRVQTVLRHRGRRDVYLVGGTVRDIVLGIRPKDYDFAVSGSGITFARRFAQKTGGAFVLLSTADDEARVVVDDTIYDFIGT</sequence>
<keyword evidence="4" id="KW-0479">Metal-binding</keyword>
<dbReference type="SUPFAM" id="SSF81301">
    <property type="entry name" value="Nucleotidyltransferase"/>
    <property type="match status" value="1"/>
</dbReference>
<dbReference type="EMBL" id="LJUO01000175">
    <property type="protein sequence ID" value="KPK68309.1"/>
    <property type="molecule type" value="Genomic_DNA"/>
</dbReference>
<feature type="non-terminal residue" evidence="10">
    <location>
        <position position="95"/>
    </location>
</feature>
<evidence type="ECO:0000256" key="1">
    <source>
        <dbReference type="ARBA" id="ARBA00022679"/>
    </source>
</evidence>
<evidence type="ECO:0000256" key="2">
    <source>
        <dbReference type="ARBA" id="ARBA00022694"/>
    </source>
</evidence>
<comment type="caution">
    <text evidence="10">The sequence shown here is derived from an EMBL/GenBank/DDBJ whole genome shotgun (WGS) entry which is preliminary data.</text>
</comment>
<evidence type="ECO:0000313" key="11">
    <source>
        <dbReference type="Proteomes" id="UP000051096"/>
    </source>
</evidence>
<dbReference type="PANTHER" id="PTHR47545:SF2">
    <property type="entry name" value="CC-ADDING TRNA NUCLEOTIDYLTRANSFERASE"/>
    <property type="match status" value="1"/>
</dbReference>
<gene>
    <name evidence="10" type="ORF">AMJ87_12110</name>
</gene>